<evidence type="ECO:0000256" key="1">
    <source>
        <dbReference type="SAM" id="Coils"/>
    </source>
</evidence>
<evidence type="ECO:0000256" key="2">
    <source>
        <dbReference type="SAM" id="MobiDB-lite"/>
    </source>
</evidence>
<dbReference type="RefSeq" id="WP_105220074.1">
    <property type="nucleotide sequence ID" value="NZ_CAWNSU010000057.1"/>
</dbReference>
<feature type="coiled-coil region" evidence="1">
    <location>
        <begin position="61"/>
        <end position="98"/>
    </location>
</feature>
<dbReference type="PANTHER" id="PTHR40278">
    <property type="entry name" value="DNA UTILIZATION PROTEIN HOFN"/>
    <property type="match status" value="1"/>
</dbReference>
<reference evidence="4 5" key="1">
    <citation type="journal article" date="2019" name="Front. Microbiol.">
        <title>Genomic Features for Desiccation Tolerance and Sugar Biosynthesis in the Extremophile Gloeocapsopsis sp. UTEX B3054.</title>
        <authorList>
            <person name="Urrejola C."/>
            <person name="Alcorta J."/>
            <person name="Salas L."/>
            <person name="Vasquez M."/>
            <person name="Polz M.F."/>
            <person name="Vicuna R."/>
            <person name="Diez B."/>
        </authorList>
    </citation>
    <scope>NUCLEOTIDE SEQUENCE [LARGE SCALE GENOMIC DNA]</scope>
    <source>
        <strain evidence="4 5">1H9</strain>
    </source>
</reference>
<keyword evidence="3" id="KW-0472">Membrane</keyword>
<keyword evidence="5" id="KW-1185">Reference proteome</keyword>
<keyword evidence="3" id="KW-1133">Transmembrane helix</keyword>
<dbReference type="AlphaFoldDB" id="A0A6N8FQB4"/>
<organism evidence="4 5">
    <name type="scientific">Gloeocapsopsis dulcis AAB1 = 1H9</name>
    <dbReference type="NCBI Taxonomy" id="1433147"/>
    <lineage>
        <taxon>Bacteria</taxon>
        <taxon>Bacillati</taxon>
        <taxon>Cyanobacteriota</taxon>
        <taxon>Cyanophyceae</taxon>
        <taxon>Oscillatoriophycideae</taxon>
        <taxon>Chroococcales</taxon>
        <taxon>Chroococcaceae</taxon>
        <taxon>Gloeocapsopsis</taxon>
        <taxon>Gloeocapsopsis dulcis</taxon>
    </lineage>
</organism>
<dbReference type="InterPro" id="IPR052534">
    <property type="entry name" value="Extracell_DNA_Util/SecSys_Comp"/>
</dbReference>
<evidence type="ECO:0000313" key="5">
    <source>
        <dbReference type="Proteomes" id="UP000441797"/>
    </source>
</evidence>
<evidence type="ECO:0000256" key="3">
    <source>
        <dbReference type="SAM" id="Phobius"/>
    </source>
</evidence>
<dbReference type="PANTHER" id="PTHR40278:SF1">
    <property type="entry name" value="DNA UTILIZATION PROTEIN HOFN"/>
    <property type="match status" value="1"/>
</dbReference>
<proteinExistence type="predicted"/>
<evidence type="ECO:0000313" key="4">
    <source>
        <dbReference type="EMBL" id="MUL35251.1"/>
    </source>
</evidence>
<accession>A0A6N8FQB4</accession>
<dbReference type="InterPro" id="IPR007813">
    <property type="entry name" value="PilN"/>
</dbReference>
<keyword evidence="1" id="KW-0175">Coiled coil</keyword>
<comment type="caution">
    <text evidence="4">The sequence shown here is derived from an EMBL/GenBank/DDBJ whole genome shotgun (WGS) entry which is preliminary data.</text>
</comment>
<sequence length="283" mass="31290">MYSLDINFIQDRPDYLRSTGKSVRKLKMLGSETAPLYLGIAIGVILPAMIGGAWLVLQTRNGQLETENAQLDAELSRLGLQEQEIQTTQAQINQVRTETQALATVFNQIRPWSAMLQDMRDRIPQAVQIETLRQTAAATPQPSPQATNNPNNQQQEQQEQQNAEQQNQQPAQIPTGSIEITGVARSFNDVNDFLLTLQQSAFLKPTDTRIVTAELVDLAEPGTVAVPQANTPAVVTPQAVRYTIQSTLSDVPASELLRELERKGTLGLVTRIRTLQQKGVIQQ</sequence>
<dbReference type="OrthoDB" id="422602at2"/>
<feature type="transmembrane region" description="Helical" evidence="3">
    <location>
        <begin position="36"/>
        <end position="57"/>
    </location>
</feature>
<name>A0A6N8FQB4_9CHRO</name>
<protein>
    <submittedName>
        <fullName evidence="4">Fimbrial protein</fullName>
    </submittedName>
</protein>
<feature type="region of interest" description="Disordered" evidence="2">
    <location>
        <begin position="134"/>
        <end position="172"/>
    </location>
</feature>
<dbReference type="Pfam" id="PF05137">
    <property type="entry name" value="PilN"/>
    <property type="match status" value="1"/>
</dbReference>
<gene>
    <name evidence="4" type="ORF">BWI75_02460</name>
</gene>
<keyword evidence="3" id="KW-0812">Transmembrane</keyword>
<dbReference type="EMBL" id="NAPY01000002">
    <property type="protein sequence ID" value="MUL35251.1"/>
    <property type="molecule type" value="Genomic_DNA"/>
</dbReference>
<dbReference type="Proteomes" id="UP000441797">
    <property type="component" value="Unassembled WGS sequence"/>
</dbReference>